<dbReference type="GO" id="GO:0005829">
    <property type="term" value="C:cytosol"/>
    <property type="evidence" value="ECO:0007669"/>
    <property type="project" value="GOC"/>
</dbReference>
<feature type="non-terminal residue" evidence="3">
    <location>
        <position position="633"/>
    </location>
</feature>
<dbReference type="AlphaFoldDB" id="A0A9W8E532"/>
<dbReference type="Pfam" id="PF04100">
    <property type="entry name" value="Vps53_N"/>
    <property type="match status" value="1"/>
</dbReference>
<dbReference type="GO" id="GO:0000938">
    <property type="term" value="C:GARP complex"/>
    <property type="evidence" value="ECO:0007669"/>
    <property type="project" value="InterPro"/>
</dbReference>
<dbReference type="InterPro" id="IPR007234">
    <property type="entry name" value="Vps53_N"/>
</dbReference>
<dbReference type="Proteomes" id="UP001150925">
    <property type="component" value="Unassembled WGS sequence"/>
</dbReference>
<dbReference type="PANTHER" id="PTHR12820:SF0">
    <property type="entry name" value="VACUOLAR PROTEIN SORTING-ASSOCIATED PROTEIN 53 HOMOLOG"/>
    <property type="match status" value="1"/>
</dbReference>
<reference evidence="3" key="1">
    <citation type="submission" date="2022-07" db="EMBL/GenBank/DDBJ databases">
        <title>Phylogenomic reconstructions and comparative analyses of Kickxellomycotina fungi.</title>
        <authorList>
            <person name="Reynolds N.K."/>
            <person name="Stajich J.E."/>
            <person name="Barry K."/>
            <person name="Grigoriev I.V."/>
            <person name="Crous P."/>
            <person name="Smith M.E."/>
        </authorList>
    </citation>
    <scope>NUCLEOTIDE SEQUENCE</scope>
    <source>
        <strain evidence="3">RSA 1196</strain>
    </source>
</reference>
<keyword evidence="4" id="KW-1185">Reference proteome</keyword>
<evidence type="ECO:0000259" key="2">
    <source>
        <dbReference type="Pfam" id="PF04100"/>
    </source>
</evidence>
<feature type="region of interest" description="Disordered" evidence="1">
    <location>
        <begin position="333"/>
        <end position="358"/>
    </location>
</feature>
<gene>
    <name evidence="3" type="primary">VPS53_2</name>
    <name evidence="3" type="ORF">IWQ62_005028</name>
</gene>
<dbReference type="OrthoDB" id="10261632at2759"/>
<dbReference type="GO" id="GO:0042147">
    <property type="term" value="P:retrograde transport, endosome to Golgi"/>
    <property type="evidence" value="ECO:0007669"/>
    <property type="project" value="InterPro"/>
</dbReference>
<feature type="domain" description="Vps53 N-terminal" evidence="2">
    <location>
        <begin position="11"/>
        <end position="393"/>
    </location>
</feature>
<comment type="caution">
    <text evidence="3">The sequence shown here is derived from an EMBL/GenBank/DDBJ whole genome shotgun (WGS) entry which is preliminary data.</text>
</comment>
<evidence type="ECO:0000313" key="3">
    <source>
        <dbReference type="EMBL" id="KAJ1957727.1"/>
    </source>
</evidence>
<evidence type="ECO:0000313" key="4">
    <source>
        <dbReference type="Proteomes" id="UP001150925"/>
    </source>
</evidence>
<dbReference type="InterPro" id="IPR039766">
    <property type="entry name" value="Vps53"/>
</dbReference>
<sequence>MQSNDLLESDQFDPVECLNLLFPNEASLWMVNTVAGNLDDQIRQTDDEIRTVMRTQVDTDSQSMSKMRHAQLAVQDLYSSISTMKQRAESSEDKVLGITHDIKALDSAKRNLVTAVTLLKRLHMLATATEQLYSICERDNYKEAFHLLLAVQELYDFFEEYRQIPEVVELCNNVDSLKRTLSQKIRKEFEAGFNVQGVWTGDKVKLTGACEIMDLVDTADRERMVDTYCSLQLKPYIAIFKPHDEVSSLDNVSRRYAWLRRVLRTHDEEYGTVFPSGWHVAQRLCEKFAITTRNQLADVLKNAQKGLDVGEILRGLQLTRSFEHQLERRFKAALPTPRANPQSQDDNIPKESDTTTSSPFHHIISQCFEPYLSLYTASEDKKIMTLLESFKAQSSQVNEDPSMPVLSSASDLLYLYRDALDKCASFSTGKPLLELAHIFAKGLLYYANDVLLGKLPKLYTVDERRPMSHDELTHICWTINTADYCHRSTAQLETKIVNQLDPALADQVQFTAQQDAFLNTIHTSLKSLIRGVESCCESAFSGMLKIPWATLEAVGDQSDYVSMVASAIHLCLGVIRRTLTNDRYIRSFCDKFAEAFTAKFLTTVQRCRQISEVGAEQMLLDIQAIKTVLLDMP</sequence>
<organism evidence="3 4">
    <name type="scientific">Dispira parvispora</name>
    <dbReference type="NCBI Taxonomy" id="1520584"/>
    <lineage>
        <taxon>Eukaryota</taxon>
        <taxon>Fungi</taxon>
        <taxon>Fungi incertae sedis</taxon>
        <taxon>Zoopagomycota</taxon>
        <taxon>Kickxellomycotina</taxon>
        <taxon>Dimargaritomycetes</taxon>
        <taxon>Dimargaritales</taxon>
        <taxon>Dimargaritaceae</taxon>
        <taxon>Dispira</taxon>
    </lineage>
</organism>
<accession>A0A9W8E532</accession>
<evidence type="ECO:0000256" key="1">
    <source>
        <dbReference type="SAM" id="MobiDB-lite"/>
    </source>
</evidence>
<dbReference type="EMBL" id="JANBPY010001896">
    <property type="protein sequence ID" value="KAJ1957727.1"/>
    <property type="molecule type" value="Genomic_DNA"/>
</dbReference>
<proteinExistence type="predicted"/>
<protein>
    <submittedName>
        <fullName evidence="3">Vacuolar protein sorting-associated protein 53</fullName>
    </submittedName>
</protein>
<dbReference type="PANTHER" id="PTHR12820">
    <property type="entry name" value="VACUOLAR SORTING PROTEIN 53"/>
    <property type="match status" value="1"/>
</dbReference>
<name>A0A9W8E532_9FUNG</name>